<dbReference type="KEGG" id="kba:A0U89_06990"/>
<gene>
    <name evidence="2" type="ORF">A0U89_06990</name>
</gene>
<dbReference type="InterPro" id="IPR024400">
    <property type="entry name" value="DUF2635"/>
</dbReference>
<feature type="compositionally biased region" description="Basic and acidic residues" evidence="1">
    <location>
        <begin position="68"/>
        <end position="77"/>
    </location>
</feature>
<evidence type="ECO:0000313" key="3">
    <source>
        <dbReference type="Proteomes" id="UP000179145"/>
    </source>
</evidence>
<organism evidence="2 3">
    <name type="scientific">Kozakia baliensis</name>
    <dbReference type="NCBI Taxonomy" id="153496"/>
    <lineage>
        <taxon>Bacteria</taxon>
        <taxon>Pseudomonadati</taxon>
        <taxon>Pseudomonadota</taxon>
        <taxon>Alphaproteobacteria</taxon>
        <taxon>Acetobacterales</taxon>
        <taxon>Acetobacteraceae</taxon>
        <taxon>Kozakia</taxon>
    </lineage>
</organism>
<dbReference type="AlphaFoldDB" id="A0A1D8UTE8"/>
<name>A0A1D8UTE8_9PROT</name>
<evidence type="ECO:0000256" key="1">
    <source>
        <dbReference type="SAM" id="MobiDB-lite"/>
    </source>
</evidence>
<evidence type="ECO:0008006" key="4">
    <source>
        <dbReference type="Google" id="ProtNLM"/>
    </source>
</evidence>
<feature type="compositionally biased region" description="Basic and acidic residues" evidence="1">
    <location>
        <begin position="43"/>
        <end position="59"/>
    </location>
</feature>
<proteinExistence type="predicted"/>
<accession>A0A1D8UTE8</accession>
<keyword evidence="3" id="KW-1185">Reference proteome</keyword>
<dbReference type="Pfam" id="PF10948">
    <property type="entry name" value="DUF2635"/>
    <property type="match status" value="1"/>
</dbReference>
<dbReference type="EMBL" id="CP014674">
    <property type="protein sequence ID" value="AOX16922.1"/>
    <property type="molecule type" value="Genomic_DNA"/>
</dbReference>
<reference evidence="2 3" key="1">
    <citation type="journal article" date="2016" name="Microb. Cell Fact.">
        <title>Dissection of exopolysaccharide biosynthesis in Kozakia baliensis.</title>
        <authorList>
            <person name="Brandt J.U."/>
            <person name="Jakob F."/>
            <person name="Behr J."/>
            <person name="Geissler A.J."/>
            <person name="Vogel R.F."/>
        </authorList>
    </citation>
    <scope>NUCLEOTIDE SEQUENCE [LARGE SCALE GENOMIC DNA]</scope>
    <source>
        <strain evidence="2 3">DSM 14400</strain>
    </source>
</reference>
<dbReference type="Proteomes" id="UP000179145">
    <property type="component" value="Chromosome"/>
</dbReference>
<feature type="region of interest" description="Disordered" evidence="1">
    <location>
        <begin position="31"/>
        <end position="77"/>
    </location>
</feature>
<dbReference type="STRING" id="153496.A0U89_06990"/>
<evidence type="ECO:0000313" key="2">
    <source>
        <dbReference type="EMBL" id="AOX16922.1"/>
    </source>
</evidence>
<sequence>MRDPVTKLPLDDGGLLVGDYDTFWLRRLRDGDVSKLTPAQQEQSRKDAEDRAKADEQRAQEQLAAAQKAEKNAEGAA</sequence>
<protein>
    <recommendedName>
        <fullName evidence="4">DUF2635 domain-containing protein</fullName>
    </recommendedName>
</protein>